<dbReference type="FunFam" id="3.60.20.30:FF:000005">
    <property type="entry name" value="N(4)-(Beta-N-acetylglucosaminyl)-L-asparaginase"/>
    <property type="match status" value="1"/>
</dbReference>
<evidence type="ECO:0000256" key="2">
    <source>
        <dbReference type="PIRSR" id="PIRSR600246-1"/>
    </source>
</evidence>
<evidence type="ECO:0000256" key="1">
    <source>
        <dbReference type="ARBA" id="ARBA00010872"/>
    </source>
</evidence>
<dbReference type="InterPro" id="IPR000246">
    <property type="entry name" value="Peptidase_T2"/>
</dbReference>
<dbReference type="Proteomes" id="UP001159428">
    <property type="component" value="Unassembled WGS sequence"/>
</dbReference>
<feature type="site" description="Cleavage; by autolysis" evidence="4">
    <location>
        <begin position="150"/>
        <end position="151"/>
    </location>
</feature>
<organism evidence="5 6">
    <name type="scientific">Pocillopora meandrina</name>
    <dbReference type="NCBI Taxonomy" id="46732"/>
    <lineage>
        <taxon>Eukaryota</taxon>
        <taxon>Metazoa</taxon>
        <taxon>Cnidaria</taxon>
        <taxon>Anthozoa</taxon>
        <taxon>Hexacorallia</taxon>
        <taxon>Scleractinia</taxon>
        <taxon>Astrocoeniina</taxon>
        <taxon>Pocilloporidae</taxon>
        <taxon>Pocillopora</taxon>
    </lineage>
</organism>
<proteinExistence type="inferred from homology"/>
<dbReference type="SUPFAM" id="SSF56235">
    <property type="entry name" value="N-terminal nucleophile aminohydrolases (Ntn hydrolases)"/>
    <property type="match status" value="1"/>
</dbReference>
<dbReference type="GO" id="GO:0003948">
    <property type="term" value="F:N4-(beta-N-acetylglucosaminyl)-L-asparaginase activity"/>
    <property type="evidence" value="ECO:0007669"/>
    <property type="project" value="TreeGrafter"/>
</dbReference>
<dbReference type="PANTHER" id="PTHR10188">
    <property type="entry name" value="L-ASPARAGINASE"/>
    <property type="match status" value="1"/>
</dbReference>
<gene>
    <name evidence="5" type="ORF">PMEA_00005231</name>
</gene>
<dbReference type="EMBL" id="CALNXJ010000131">
    <property type="protein sequence ID" value="CAH3166227.1"/>
    <property type="molecule type" value="Genomic_DNA"/>
</dbReference>
<dbReference type="CDD" id="cd04513">
    <property type="entry name" value="Glycosylasparaginase"/>
    <property type="match status" value="1"/>
</dbReference>
<evidence type="ECO:0000313" key="6">
    <source>
        <dbReference type="Proteomes" id="UP001159428"/>
    </source>
</evidence>
<evidence type="ECO:0000256" key="4">
    <source>
        <dbReference type="PIRSR" id="PIRSR600246-3"/>
    </source>
</evidence>
<feature type="binding site" evidence="3">
    <location>
        <begin position="202"/>
        <end position="205"/>
    </location>
    <ligand>
        <name>substrate</name>
    </ligand>
</feature>
<evidence type="ECO:0008006" key="7">
    <source>
        <dbReference type="Google" id="ProtNLM"/>
    </source>
</evidence>
<accession>A0AAU9Y390</accession>
<sequence length="312" mass="33430">MAVVVGTWPFSLEAVKLISRKLREGNGCIDALESGINLIEEDPDTGLYFVGRGGLPNSKGILECDAAVMDGDTCRFGAVAALQGVATAFSVARCVMEKSPHSMLVGSGAQEFAQSNGFPVESNSALQTQQSREAFQKFLEKSGEEEGGHDTIGILVMDSRSHLVAGVSSSGIAFKHPGRVGDSPLPGSGLYADNEIGAAAATGDGDKMMRFCPAFHVVQLMRQATLYFNQGHSPQESCELVIKEAQQKARTATKPFEMALIAINKKGDFGAAGTVTSFKDERHNTLYTGFPFVVWTEEMGEPEIRVRPPLCF</sequence>
<name>A0AAU9Y390_9CNID</name>
<dbReference type="GO" id="GO:0005737">
    <property type="term" value="C:cytoplasm"/>
    <property type="evidence" value="ECO:0007669"/>
    <property type="project" value="TreeGrafter"/>
</dbReference>
<comment type="similarity">
    <text evidence="1">Belongs to the Ntn-hydrolase family.</text>
</comment>
<dbReference type="Gene3D" id="3.60.20.30">
    <property type="entry name" value="(Glycosyl)asparaginase"/>
    <property type="match status" value="1"/>
</dbReference>
<feature type="active site" description="Nucleophile" evidence="2">
    <location>
        <position position="151"/>
    </location>
</feature>
<dbReference type="AlphaFoldDB" id="A0AAU9Y390"/>
<evidence type="ECO:0000313" key="5">
    <source>
        <dbReference type="EMBL" id="CAH3166227.1"/>
    </source>
</evidence>
<dbReference type="Pfam" id="PF01112">
    <property type="entry name" value="Asparaginase_2"/>
    <property type="match status" value="1"/>
</dbReference>
<feature type="binding site" evidence="3">
    <location>
        <begin position="179"/>
        <end position="182"/>
    </location>
    <ligand>
        <name>substrate</name>
    </ligand>
</feature>
<dbReference type="InterPro" id="IPR029055">
    <property type="entry name" value="Ntn_hydrolases_N"/>
</dbReference>
<dbReference type="PANTHER" id="PTHR10188:SF16">
    <property type="entry name" value="N(4)-(BETA-N-ACETYLGLUCOSAMINYL)-L-ASPARAGINASE-LIKE"/>
    <property type="match status" value="1"/>
</dbReference>
<reference evidence="5 6" key="1">
    <citation type="submission" date="2022-05" db="EMBL/GenBank/DDBJ databases">
        <authorList>
            <consortium name="Genoscope - CEA"/>
            <person name="William W."/>
        </authorList>
    </citation>
    <scope>NUCLEOTIDE SEQUENCE [LARGE SCALE GENOMIC DNA]</scope>
</reference>
<evidence type="ECO:0000256" key="3">
    <source>
        <dbReference type="PIRSR" id="PIRSR600246-2"/>
    </source>
</evidence>
<protein>
    <recommendedName>
        <fullName evidence="7">N(4)-(Beta-N-acetylglucosaminyl)-L-asparaginase</fullName>
    </recommendedName>
</protein>
<comment type="caution">
    <text evidence="5">The sequence shown here is derived from an EMBL/GenBank/DDBJ whole genome shotgun (WGS) entry which is preliminary data.</text>
</comment>
<keyword evidence="6" id="KW-1185">Reference proteome</keyword>